<dbReference type="EMBL" id="MCFA01000030">
    <property type="protein sequence ID" value="ORY14795.1"/>
    <property type="molecule type" value="Genomic_DNA"/>
</dbReference>
<reference evidence="1 2" key="1">
    <citation type="submission" date="2016-07" db="EMBL/GenBank/DDBJ databases">
        <title>Pervasive Adenine N6-methylation of Active Genes in Fungi.</title>
        <authorList>
            <consortium name="DOE Joint Genome Institute"/>
            <person name="Mondo S.J."/>
            <person name="Dannebaum R.O."/>
            <person name="Kuo R.C."/>
            <person name="Labutti K."/>
            <person name="Haridas S."/>
            <person name="Kuo A."/>
            <person name="Salamov A."/>
            <person name="Ahrendt S.R."/>
            <person name="Lipzen A."/>
            <person name="Sullivan W."/>
            <person name="Andreopoulos W.B."/>
            <person name="Clum A."/>
            <person name="Lindquist E."/>
            <person name="Daum C."/>
            <person name="Ramamoorthy G.K."/>
            <person name="Gryganskyi A."/>
            <person name="Culley D."/>
            <person name="Magnuson J.K."/>
            <person name="James T.Y."/>
            <person name="O'Malley M.A."/>
            <person name="Stajich J.E."/>
            <person name="Spatafora J.W."/>
            <person name="Visel A."/>
            <person name="Grigoriev I.V."/>
        </authorList>
    </citation>
    <scope>NUCLEOTIDE SEQUENCE [LARGE SCALE GENOMIC DNA]</scope>
    <source>
        <strain evidence="1 2">CBS 115471</strain>
    </source>
</reference>
<evidence type="ECO:0000313" key="1">
    <source>
        <dbReference type="EMBL" id="ORY14795.1"/>
    </source>
</evidence>
<organism evidence="1 2">
    <name type="scientific">Clohesyomyces aquaticus</name>
    <dbReference type="NCBI Taxonomy" id="1231657"/>
    <lineage>
        <taxon>Eukaryota</taxon>
        <taxon>Fungi</taxon>
        <taxon>Dikarya</taxon>
        <taxon>Ascomycota</taxon>
        <taxon>Pezizomycotina</taxon>
        <taxon>Dothideomycetes</taxon>
        <taxon>Pleosporomycetidae</taxon>
        <taxon>Pleosporales</taxon>
        <taxon>Lindgomycetaceae</taxon>
        <taxon>Clohesyomyces</taxon>
    </lineage>
</organism>
<proteinExistence type="predicted"/>
<accession>A0A1Y1ZYE1</accession>
<name>A0A1Y1ZYE1_9PLEO</name>
<protein>
    <submittedName>
        <fullName evidence="1">Uncharacterized protein</fullName>
    </submittedName>
</protein>
<sequence length="198" mass="22754">MSNTHSERIPREANEIQKDQMLWLRNPSLVRADLQATVKPELIVEFLPLHREMKEMTKGRRVPQRTDTRLAEKVGKLRGIIGTGIAKLVTVRSTDPSRPYDQYTLIACSSRGAEYAARKQETARYTTSRRWRMRRMRVDWVKLARTAGQSTPTKACHPIWKSSLTLEAPLMQVPEKRPSILVVETCLEINILGSFRSL</sequence>
<evidence type="ECO:0000313" key="2">
    <source>
        <dbReference type="Proteomes" id="UP000193144"/>
    </source>
</evidence>
<keyword evidence="2" id="KW-1185">Reference proteome</keyword>
<comment type="caution">
    <text evidence="1">The sequence shown here is derived from an EMBL/GenBank/DDBJ whole genome shotgun (WGS) entry which is preliminary data.</text>
</comment>
<dbReference type="AlphaFoldDB" id="A0A1Y1ZYE1"/>
<gene>
    <name evidence="1" type="ORF">BCR34DRAFT_559873</name>
</gene>
<dbReference type="Proteomes" id="UP000193144">
    <property type="component" value="Unassembled WGS sequence"/>
</dbReference>